<dbReference type="InterPro" id="IPR000415">
    <property type="entry name" value="Nitroreductase-like"/>
</dbReference>
<reference evidence="7 8" key="1">
    <citation type="submission" date="2013-03" db="EMBL/GenBank/DDBJ databases">
        <title>The Genome Sequence of Enterococcus columbae ATCC_51263 (PacBio/Illumina hybrid assembly).</title>
        <authorList>
            <consortium name="The Broad Institute Genomics Platform"/>
            <consortium name="The Broad Institute Genome Sequencing Center for Infectious Disease"/>
            <person name="Earl A."/>
            <person name="Russ C."/>
            <person name="Gilmore M."/>
            <person name="Surin D."/>
            <person name="Walker B."/>
            <person name="Young S."/>
            <person name="Zeng Q."/>
            <person name="Gargeya S."/>
            <person name="Fitzgerald M."/>
            <person name="Haas B."/>
            <person name="Abouelleil A."/>
            <person name="Allen A.W."/>
            <person name="Alvarado L."/>
            <person name="Arachchi H.M."/>
            <person name="Berlin A.M."/>
            <person name="Chapman S.B."/>
            <person name="Gainer-Dewar J."/>
            <person name="Goldberg J."/>
            <person name="Griggs A."/>
            <person name="Gujja S."/>
            <person name="Hansen M."/>
            <person name="Howarth C."/>
            <person name="Imamovic A."/>
            <person name="Ireland A."/>
            <person name="Larimer J."/>
            <person name="McCowan C."/>
            <person name="Murphy C."/>
            <person name="Pearson M."/>
            <person name="Poon T.W."/>
            <person name="Priest M."/>
            <person name="Roberts A."/>
            <person name="Saif S."/>
            <person name="Shea T."/>
            <person name="Sisk P."/>
            <person name="Sykes S."/>
            <person name="Wortman J."/>
            <person name="Nusbaum C."/>
            <person name="Birren B."/>
        </authorList>
    </citation>
    <scope>NUCLEOTIDE SEQUENCE [LARGE SCALE GENOMIC DNA]</scope>
    <source>
        <strain evidence="7 8">ATCC 51263</strain>
    </source>
</reference>
<comment type="caution">
    <text evidence="7">The sequence shown here is derived from an EMBL/GenBank/DDBJ whole genome shotgun (WGS) entry which is preliminary data.</text>
</comment>
<keyword evidence="8" id="KW-1185">Reference proteome</keyword>
<dbReference type="eggNOG" id="COG0778">
    <property type="taxonomic scope" value="Bacteria"/>
</dbReference>
<dbReference type="InterPro" id="IPR029479">
    <property type="entry name" value="Nitroreductase"/>
</dbReference>
<evidence type="ECO:0000313" key="7">
    <source>
        <dbReference type="EMBL" id="EOW84555.1"/>
    </source>
</evidence>
<dbReference type="GO" id="GO:0016491">
    <property type="term" value="F:oxidoreductase activity"/>
    <property type="evidence" value="ECO:0007669"/>
    <property type="project" value="UniProtKB-UniRule"/>
</dbReference>
<keyword evidence="4 5" id="KW-0560">Oxidoreductase</keyword>
<evidence type="ECO:0000256" key="2">
    <source>
        <dbReference type="ARBA" id="ARBA00022630"/>
    </source>
</evidence>
<dbReference type="PIRSF" id="PIRSF005426">
    <property type="entry name" value="Frp"/>
    <property type="match status" value="1"/>
</dbReference>
<comment type="similarity">
    <text evidence="1 5">Belongs to the flavin oxidoreductase frp family.</text>
</comment>
<feature type="domain" description="Nitroreductase" evidence="6">
    <location>
        <begin position="9"/>
        <end position="163"/>
    </location>
</feature>
<dbReference type="SUPFAM" id="SSF55469">
    <property type="entry name" value="FMN-dependent nitroreductase-like"/>
    <property type="match status" value="1"/>
</dbReference>
<name>S1N6B1_9ENTE</name>
<evidence type="ECO:0000256" key="5">
    <source>
        <dbReference type="PIRNR" id="PIRNR005426"/>
    </source>
</evidence>
<dbReference type="PANTHER" id="PTHR43425:SF3">
    <property type="entry name" value="NADPH-DEPENDENT OXIDOREDUCTASE"/>
    <property type="match status" value="1"/>
</dbReference>
<evidence type="ECO:0000259" key="6">
    <source>
        <dbReference type="Pfam" id="PF00881"/>
    </source>
</evidence>
<dbReference type="AlphaFoldDB" id="S1N6B1"/>
<keyword evidence="3 5" id="KW-0288">FMN</keyword>
<dbReference type="CDD" id="cd02146">
    <property type="entry name" value="NfsA-like"/>
    <property type="match status" value="1"/>
</dbReference>
<sequence>MHTIEQMKHHVSVRNYQKKAIPVEIKQELLLAAQSGSTSNFVQAYSIIEIGDQAKKRQLAEITKFSGHLNQAPLVYVFVADLYRHAAQLEKHHRDLAPLTNTESFVVSIVDATIAAQNMCVAAESLGLGICYIGGIRNDLFKVKELLNLPKLTVPLFALSIGYPNEKNDPKPRLPLNNLVSMDSYKIDEITNLANYDEQTSQYYQNRNSHQANITWTEKDLDFFSEVRRPEFARFLKEQGFDL</sequence>
<proteinExistence type="inferred from homology"/>
<dbReference type="InterPro" id="IPR016446">
    <property type="entry name" value="Flavin_OxRdtase_Frp"/>
</dbReference>
<evidence type="ECO:0000313" key="8">
    <source>
        <dbReference type="Proteomes" id="UP000014113"/>
    </source>
</evidence>
<dbReference type="STRING" id="1121865.OMW_00453"/>
<evidence type="ECO:0000256" key="4">
    <source>
        <dbReference type="ARBA" id="ARBA00023002"/>
    </source>
</evidence>
<dbReference type="Gene3D" id="3.40.109.10">
    <property type="entry name" value="NADH Oxidase"/>
    <property type="match status" value="1"/>
</dbReference>
<dbReference type="Pfam" id="PF00881">
    <property type="entry name" value="Nitroreductase"/>
    <property type="match status" value="1"/>
</dbReference>
<dbReference type="RefSeq" id="WP_016182617.1">
    <property type="nucleotide sequence ID" value="NZ_JXKI01000020.1"/>
</dbReference>
<dbReference type="PANTHER" id="PTHR43425">
    <property type="entry name" value="OXYGEN-INSENSITIVE NADPH NITROREDUCTASE"/>
    <property type="match status" value="1"/>
</dbReference>
<gene>
    <name evidence="7" type="ORF">I568_01051</name>
</gene>
<evidence type="ECO:0000256" key="3">
    <source>
        <dbReference type="ARBA" id="ARBA00022643"/>
    </source>
</evidence>
<dbReference type="Proteomes" id="UP000014113">
    <property type="component" value="Unassembled WGS sequence"/>
</dbReference>
<dbReference type="EMBL" id="ASWJ01000004">
    <property type="protein sequence ID" value="EOW84555.1"/>
    <property type="molecule type" value="Genomic_DNA"/>
</dbReference>
<dbReference type="OrthoDB" id="9775805at2"/>
<evidence type="ECO:0000256" key="1">
    <source>
        <dbReference type="ARBA" id="ARBA00008366"/>
    </source>
</evidence>
<dbReference type="PATRIC" id="fig|1121865.3.peg.445"/>
<keyword evidence="2 5" id="KW-0285">Flavoprotein</keyword>
<keyword evidence="5" id="KW-0521">NADP</keyword>
<accession>S1N6B1</accession>
<organism evidence="7 8">
    <name type="scientific">Enterococcus columbae DSM 7374 = ATCC 51263</name>
    <dbReference type="NCBI Taxonomy" id="1121865"/>
    <lineage>
        <taxon>Bacteria</taxon>
        <taxon>Bacillati</taxon>
        <taxon>Bacillota</taxon>
        <taxon>Bacilli</taxon>
        <taxon>Lactobacillales</taxon>
        <taxon>Enterococcaceae</taxon>
        <taxon>Enterococcus</taxon>
    </lineage>
</organism>
<protein>
    <recommendedName>
        <fullName evidence="6">Nitroreductase domain-containing protein</fullName>
    </recommendedName>
</protein>